<proteinExistence type="predicted"/>
<keyword evidence="2" id="KW-1185">Reference proteome</keyword>
<dbReference type="GO" id="GO:0016020">
    <property type="term" value="C:membrane"/>
    <property type="evidence" value="ECO:0007669"/>
    <property type="project" value="InterPro"/>
</dbReference>
<evidence type="ECO:0000313" key="1">
    <source>
        <dbReference type="EMBL" id="AJA06774.1"/>
    </source>
</evidence>
<dbReference type="GO" id="GO:0016780">
    <property type="term" value="F:phosphotransferase activity, for other substituted phosphate groups"/>
    <property type="evidence" value="ECO:0007669"/>
    <property type="project" value="InterPro"/>
</dbReference>
<dbReference type="AlphaFoldDB" id="A0A6S4GU53"/>
<dbReference type="Proteomes" id="UP000030902">
    <property type="component" value="Chromosome"/>
</dbReference>
<dbReference type="RefSeq" id="WP_039327138.1">
    <property type="nucleotide sequence ID" value="NZ_CP007496.1"/>
</dbReference>
<dbReference type="EMBL" id="CP007496">
    <property type="protein sequence ID" value="AJA06774.1"/>
    <property type="molecule type" value="Genomic_DNA"/>
</dbReference>
<protein>
    <recommendedName>
        <fullName evidence="3">CDP-alcohol phosphatidyltransferase</fullName>
    </recommendedName>
</protein>
<name>A0A6S4GU53_9BACT</name>
<sequence length="226" mass="23966">MKTSRESGNRANTIAKDVFTIPNAITLTGGILAWRGAEELNNPCGLSKAALGRLLDTIDGPVSRFTGQTSDVGAALDAITDKIVTAKILYEMKKQKVAPELVIGTIALLNFLNSTATGITNLRSEEKGKTRPTKSGKLAMAGETFTLIAYAGAHVAEYANNPKLAKFLRGLGATAFIASLPPAAHSLYTYTKQALGKNTVPERMPPTGAERSLRLMGALNKFNKCG</sequence>
<dbReference type="Pfam" id="PF01066">
    <property type="entry name" value="CDP-OH_P_transf"/>
    <property type="match status" value="1"/>
</dbReference>
<evidence type="ECO:0000313" key="2">
    <source>
        <dbReference type="Proteomes" id="UP000030902"/>
    </source>
</evidence>
<reference evidence="1 2" key="1">
    <citation type="journal article" date="2015" name="Proc. Natl. Acad. Sci. U.S.A.">
        <title>Cultivation of a human-associated TM7 phylotype reveals a reduced genome and epibiotic parasitic lifestyle.</title>
        <authorList>
            <person name="He X."/>
            <person name="McLean J.S."/>
            <person name="Edlund A."/>
            <person name="Yooseph S."/>
            <person name="Hall A.P."/>
            <person name="Liu S.Y."/>
            <person name="Dorrestein P.C."/>
            <person name="Esquenazi E."/>
            <person name="Hunter R.C."/>
            <person name="Cheng G."/>
            <person name="Nelson K.E."/>
            <person name="Lux R."/>
            <person name="Shi W."/>
        </authorList>
    </citation>
    <scope>NUCLEOTIDE SEQUENCE [LARGE SCALE GENOMIC DNA]</scope>
    <source>
        <strain evidence="1 2">TM7x</strain>
    </source>
</reference>
<gene>
    <name evidence="1" type="ORF">TM7x_01255</name>
</gene>
<dbReference type="Gene3D" id="1.20.120.1760">
    <property type="match status" value="1"/>
</dbReference>
<organism evidence="1 2">
    <name type="scientific">Candidatus Nanosynbacter lyticus</name>
    <dbReference type="NCBI Taxonomy" id="2093824"/>
    <lineage>
        <taxon>Bacteria</taxon>
        <taxon>Candidatus Saccharimonadota</taxon>
        <taxon>Candidatus Saccharimonadia</taxon>
        <taxon>Candidatus Nanosynbacterales</taxon>
        <taxon>Candidatus Nanosynbacteraceae</taxon>
        <taxon>Candidatus Nanosynbacter</taxon>
    </lineage>
</organism>
<dbReference type="GO" id="GO:0008654">
    <property type="term" value="P:phospholipid biosynthetic process"/>
    <property type="evidence" value="ECO:0007669"/>
    <property type="project" value="InterPro"/>
</dbReference>
<dbReference type="InterPro" id="IPR000462">
    <property type="entry name" value="CDP-OH_P_trans"/>
</dbReference>
<dbReference type="KEGG" id="sox:TM7x_01255"/>
<dbReference type="InterPro" id="IPR043130">
    <property type="entry name" value="CDP-OH_PTrfase_TM_dom"/>
</dbReference>
<accession>A0A6S4GU53</accession>
<evidence type="ECO:0008006" key="3">
    <source>
        <dbReference type="Google" id="ProtNLM"/>
    </source>
</evidence>